<dbReference type="InterPro" id="IPR011009">
    <property type="entry name" value="Kinase-like_dom_sf"/>
</dbReference>
<dbReference type="SMART" id="SM00028">
    <property type="entry name" value="TPR"/>
    <property type="match status" value="6"/>
</dbReference>
<keyword evidence="4" id="KW-0067">ATP-binding</keyword>
<feature type="domain" description="Protein kinase" evidence="6">
    <location>
        <begin position="48"/>
        <end position="334"/>
    </location>
</feature>
<evidence type="ECO:0000313" key="7">
    <source>
        <dbReference type="EMBL" id="MFC0048718.1"/>
    </source>
</evidence>
<dbReference type="SUPFAM" id="SSF48452">
    <property type="entry name" value="TPR-like"/>
    <property type="match status" value="2"/>
</dbReference>
<accession>A0ABV6BFA2</accession>
<evidence type="ECO:0000256" key="1">
    <source>
        <dbReference type="ARBA" id="ARBA00022679"/>
    </source>
</evidence>
<proteinExistence type="predicted"/>
<evidence type="ECO:0000256" key="3">
    <source>
        <dbReference type="ARBA" id="ARBA00022777"/>
    </source>
</evidence>
<dbReference type="Pfam" id="PF00069">
    <property type="entry name" value="Pkinase"/>
    <property type="match status" value="1"/>
</dbReference>
<dbReference type="RefSeq" id="WP_377243158.1">
    <property type="nucleotide sequence ID" value="NZ_JBHLXP010000001.1"/>
</dbReference>
<dbReference type="PROSITE" id="PS00108">
    <property type="entry name" value="PROTEIN_KINASE_ST"/>
    <property type="match status" value="1"/>
</dbReference>
<dbReference type="GO" id="GO:0016301">
    <property type="term" value="F:kinase activity"/>
    <property type="evidence" value="ECO:0007669"/>
    <property type="project" value="UniProtKB-KW"/>
</dbReference>
<evidence type="ECO:0000259" key="6">
    <source>
        <dbReference type="PROSITE" id="PS50011"/>
    </source>
</evidence>
<dbReference type="Gene3D" id="3.30.200.20">
    <property type="entry name" value="Phosphorylase Kinase, domain 1"/>
    <property type="match status" value="1"/>
</dbReference>
<reference evidence="7 8" key="1">
    <citation type="submission" date="2024-09" db="EMBL/GenBank/DDBJ databases">
        <authorList>
            <person name="Sun Q."/>
            <person name="Mori K."/>
        </authorList>
    </citation>
    <scope>NUCLEOTIDE SEQUENCE [LARGE SCALE GENOMIC DNA]</scope>
    <source>
        <strain evidence="7 8">KCTC 23315</strain>
    </source>
</reference>
<dbReference type="SMART" id="SM00220">
    <property type="entry name" value="S_TKc"/>
    <property type="match status" value="1"/>
</dbReference>
<dbReference type="Gene3D" id="1.10.510.10">
    <property type="entry name" value="Transferase(Phosphotransferase) domain 1"/>
    <property type="match status" value="1"/>
</dbReference>
<keyword evidence="2" id="KW-0547">Nucleotide-binding</keyword>
<dbReference type="Proteomes" id="UP001589813">
    <property type="component" value="Unassembled WGS sequence"/>
</dbReference>
<dbReference type="PROSITE" id="PS50011">
    <property type="entry name" value="PROTEIN_KINASE_DOM"/>
    <property type="match status" value="1"/>
</dbReference>
<dbReference type="PANTHER" id="PTHR43289">
    <property type="entry name" value="MITOGEN-ACTIVATED PROTEIN KINASE KINASE KINASE 20-RELATED"/>
    <property type="match status" value="1"/>
</dbReference>
<dbReference type="InterPro" id="IPR000719">
    <property type="entry name" value="Prot_kinase_dom"/>
</dbReference>
<keyword evidence="8" id="KW-1185">Reference proteome</keyword>
<evidence type="ECO:0000256" key="5">
    <source>
        <dbReference type="PROSITE-ProRule" id="PRU00339"/>
    </source>
</evidence>
<dbReference type="Pfam" id="PF13432">
    <property type="entry name" value="TPR_16"/>
    <property type="match status" value="2"/>
</dbReference>
<dbReference type="CDD" id="cd14014">
    <property type="entry name" value="STKc_PknB_like"/>
    <property type="match status" value="1"/>
</dbReference>
<dbReference type="PANTHER" id="PTHR43289:SF34">
    <property type="entry name" value="SERINE_THREONINE-PROTEIN KINASE YBDM-RELATED"/>
    <property type="match status" value="1"/>
</dbReference>
<dbReference type="Gene3D" id="1.25.40.10">
    <property type="entry name" value="Tetratricopeptide repeat domain"/>
    <property type="match status" value="4"/>
</dbReference>
<dbReference type="SUPFAM" id="SSF56112">
    <property type="entry name" value="Protein kinase-like (PK-like)"/>
    <property type="match status" value="1"/>
</dbReference>
<dbReference type="InterPro" id="IPR008271">
    <property type="entry name" value="Ser/Thr_kinase_AS"/>
</dbReference>
<evidence type="ECO:0000313" key="8">
    <source>
        <dbReference type="Proteomes" id="UP001589813"/>
    </source>
</evidence>
<gene>
    <name evidence="7" type="ORF">ACFFJP_10500</name>
</gene>
<comment type="caution">
    <text evidence="7">The sequence shown here is derived from an EMBL/GenBank/DDBJ whole genome shotgun (WGS) entry which is preliminary data.</text>
</comment>
<protein>
    <submittedName>
        <fullName evidence="7">Protein kinase</fullName>
    </submittedName>
</protein>
<dbReference type="EMBL" id="JBHLXP010000001">
    <property type="protein sequence ID" value="MFC0048718.1"/>
    <property type="molecule type" value="Genomic_DNA"/>
</dbReference>
<keyword evidence="1" id="KW-0808">Transferase</keyword>
<dbReference type="PROSITE" id="PS50005">
    <property type="entry name" value="TPR"/>
    <property type="match status" value="2"/>
</dbReference>
<keyword evidence="3 7" id="KW-0418">Kinase</keyword>
<dbReference type="InterPro" id="IPR019734">
    <property type="entry name" value="TPR_rpt"/>
</dbReference>
<keyword evidence="5" id="KW-0802">TPR repeat</keyword>
<feature type="repeat" description="TPR" evidence="5">
    <location>
        <begin position="703"/>
        <end position="736"/>
    </location>
</feature>
<evidence type="ECO:0000256" key="4">
    <source>
        <dbReference type="ARBA" id="ARBA00022840"/>
    </source>
</evidence>
<feature type="repeat" description="TPR" evidence="5">
    <location>
        <begin position="602"/>
        <end position="635"/>
    </location>
</feature>
<sequence length="906" mass="101189">MPNAASSDQCDFCQSEFPSQLDTWMPSDAASQSLPTSDLPPAAPYGHYQLLRQAGQGGMGIVYQAYDAALQRPVALKVLQLQRQGQFHQQQLLEEARVASSLQHPNIVTVYDISRTEQQSYIVTEWLEGQTLDHYKQRPLSLADKLNLLQQIAAGLASAHQAGVIHRDLKPSNLMVCLPAQQVKILDFGMASRQRRLQQQAETEGAGLPPMLSSQLNTQWSQHTTAHQIKGTLPYMAPELLQSDVDATIQSDVFAFGVIMYELCYGVHPFLRENADATMQAIVQQIKQPAGQPAALPQSLKNLIEQCLAPHPSQRPADLSKVAVFLAKLQQELIQRQRLGIWYPLVRWQFWVAIAPLILIFSLWLGQQSVDKQSLLSQGKTLALVPLQNIGADPSVQQFLTGMSLSLSQDLAQIGQHNGNVWVLPPAELAQLKEVSSKAIYQQFQTELVISGSLQHLGNTRRLSLNLQNGADGRILKSTEVDLALDNWDLAQQQVRTELVRLLNWQLPDALPLSKGSATNDTAYKAYLTGISYLYRHDYKDNIEKSLQQLQSAVQTDPEFIEARFALIDAMLQTARVRDIHHWLPQAEQLTNALAQQLPKTSRLLALQAEIAKLRSDYPRAIDLFSQALQLEPGNAMLIHGQARAFDLAGQTAAAEQQFQQAAEISRNWYFINALAVFYYQHQQLDKAERSYRKLAGLAPNNAQVLQTLGAIQFSRGDYSAALTTFKQAVAIDNDAVNHSNIGTLLFYQQQYAEASAHFALAVELKPDSYQLWGNLADSYRWAQQPDKARESYQHAIRLVTLLLEKTPKLQNARLRLGLYLAKNGQSRQALQELKAAGALKKPQQLINAAQICEISGERQRAVDYLQAALALGYDFDALQSEPEFKQIMQQQVLTRPERNKPASSI</sequence>
<evidence type="ECO:0000256" key="2">
    <source>
        <dbReference type="ARBA" id="ARBA00022741"/>
    </source>
</evidence>
<organism evidence="7 8">
    <name type="scientific">Rheinheimera tilapiae</name>
    <dbReference type="NCBI Taxonomy" id="875043"/>
    <lineage>
        <taxon>Bacteria</taxon>
        <taxon>Pseudomonadati</taxon>
        <taxon>Pseudomonadota</taxon>
        <taxon>Gammaproteobacteria</taxon>
        <taxon>Chromatiales</taxon>
        <taxon>Chromatiaceae</taxon>
        <taxon>Rheinheimera</taxon>
    </lineage>
</organism>
<dbReference type="InterPro" id="IPR011990">
    <property type="entry name" value="TPR-like_helical_dom_sf"/>
</dbReference>
<name>A0ABV6BFA2_9GAMM</name>